<reference evidence="3 4" key="1">
    <citation type="submission" date="2021-03" db="EMBL/GenBank/DDBJ databases">
        <title>Genomic Encyclopedia of Type Strains, Phase IV (KMG-IV): sequencing the most valuable type-strain genomes for metagenomic binning, comparative biology and taxonomic classification.</title>
        <authorList>
            <person name="Goeker M."/>
        </authorList>
    </citation>
    <scope>NUCLEOTIDE SEQUENCE [LARGE SCALE GENOMIC DNA]</scope>
    <source>
        <strain evidence="3 4">DSM 26675</strain>
    </source>
</reference>
<proteinExistence type="predicted"/>
<dbReference type="EMBL" id="JAGIKZ010000017">
    <property type="protein sequence ID" value="MBP2242237.1"/>
    <property type="molecule type" value="Genomic_DNA"/>
</dbReference>
<evidence type="ECO:0000256" key="1">
    <source>
        <dbReference type="SAM" id="SignalP"/>
    </source>
</evidence>
<name>A0ABS4RKC3_9BACI</name>
<sequence>MKKNKILVCLIIFMMMFSYLPQLTVDAERLSEDDSTTTEGTETILEESDELTDEQIVEAVKSTLAIVFAEGESESNVTQSLTLPASGIEETTITWSIDLEDIIDAEGTVKRPTDEDKLVTLTATITKNEVTDTKTFHVTVIRQLESAAPVLTAGEVERVSNSEAAVRFTSSKAGQYYFELVPSGETAPIIETVDAGTAVTTEEATIRLIDLSAGGKDIYIQVKDEEGNVSEALAIEIPAYEPSLPIVGRHVTVGEDVFLGGKYIEVGISKSGSFGTNLDAPHGFHPINRSNLGFVYDADGFDMGKEMNSGDYFLPGSPYEGFLVGYKNGEMPTTFLNAERNEVITIPSISIEDLSSGDTLAAKTSGKTNDNKLKVEQLVSFKVDNKFFKMTVEITNTTDETLHDVRYMRSVDPDIDLDMKGTYNTINSVPFNFPNDNKSVALAVGPETGNALLLMSTDSRSRASLVTSDMYSLAAYNDDGVIAESNSDTWMGLTFALGNLAPGQTEIVEYFYSLDSNIDQTIEDIEEAAPGMSDDEAVANAKASLEIGYEDGDNQSSVTKNLTLPTSGENGTIVSWSSNTPGVISPEGTINRPSYINGNAFVTLTATIKKGDSIETKTFIITVVKLPITDREAISIAGSALNISYAAGDSATNVTQNLTLPLTGEKGTIISWSTSHPDIIAENGNVSRPTRDTEVILTATIKKNGITETIIFRVKVLKERTSSYPEDDYENTASEPTTEEIVDVDGANGENLTKTPITRTTGTDGKVKDHVSMSETVAKDTVEKAKQQGVNTARIVIPDTNDKVSEITVEIPKSAMKQLNDGKMKLEIATDNAIIAIPTASISSFDDDLYFRVVPLKTKEQQKQVEDRAKKEEIVKEIAQNQTVQVLGRPMEIETNMQNREVSIVLPLKDSLPADAKEREKILDNLAIFIEHSDGTKEVLQGKVVTYKNNGELGLEFTVNKFSTFTIVYMEGADTYFAGKETCGKDVLPADAIGCVSAKKTVPVYELVNNRLKKVDVLKGSQSAPAYESISPMLGLGGDIWVERTNAIRYETPSKAMLAKNALTGSKRVKQMWKGLELRPGQIGKVTILQDTVIWEKINKTNKLPRILKKGEQYRVYRYVPGMYDLGNGIYVVQDGNITIQ</sequence>
<comment type="caution">
    <text evidence="3">The sequence shown here is derived from an EMBL/GenBank/DDBJ whole genome shotgun (WGS) entry which is preliminary data.</text>
</comment>
<keyword evidence="1" id="KW-0732">Signal</keyword>
<dbReference type="InterPro" id="IPR046780">
    <property type="entry name" value="aBig_2"/>
</dbReference>
<dbReference type="Pfam" id="PF20578">
    <property type="entry name" value="aBig_2"/>
    <property type="match status" value="3"/>
</dbReference>
<organism evidence="3 4">
    <name type="scientific">Cytobacillus eiseniae</name>
    <dbReference type="NCBI Taxonomy" id="762947"/>
    <lineage>
        <taxon>Bacteria</taxon>
        <taxon>Bacillati</taxon>
        <taxon>Bacillota</taxon>
        <taxon>Bacilli</taxon>
        <taxon>Bacillales</taxon>
        <taxon>Bacillaceae</taxon>
        <taxon>Cytobacillus</taxon>
    </lineage>
</organism>
<feature type="chain" id="PRO_5046385850" description="Atrophied bacterial Ig domain-containing protein" evidence="1">
    <location>
        <begin position="21"/>
        <end position="1141"/>
    </location>
</feature>
<evidence type="ECO:0000313" key="4">
    <source>
        <dbReference type="Proteomes" id="UP001519293"/>
    </source>
</evidence>
<evidence type="ECO:0000259" key="2">
    <source>
        <dbReference type="Pfam" id="PF20578"/>
    </source>
</evidence>
<feature type="domain" description="Atrophied bacterial Ig" evidence="2">
    <location>
        <begin position="538"/>
        <end position="625"/>
    </location>
</feature>
<feature type="signal peptide" evidence="1">
    <location>
        <begin position="1"/>
        <end position="20"/>
    </location>
</feature>
<keyword evidence="4" id="KW-1185">Reference proteome</keyword>
<feature type="domain" description="Atrophied bacterial Ig" evidence="2">
    <location>
        <begin position="57"/>
        <end position="142"/>
    </location>
</feature>
<feature type="domain" description="Atrophied bacterial Ig" evidence="2">
    <location>
        <begin position="637"/>
        <end position="718"/>
    </location>
</feature>
<gene>
    <name evidence="3" type="ORF">J2Z40_002811</name>
</gene>
<dbReference type="RefSeq" id="WP_066398016.1">
    <property type="nucleotide sequence ID" value="NZ_JAGIKZ010000017.1"/>
</dbReference>
<evidence type="ECO:0000313" key="3">
    <source>
        <dbReference type="EMBL" id="MBP2242237.1"/>
    </source>
</evidence>
<accession>A0ABS4RKC3</accession>
<dbReference type="Proteomes" id="UP001519293">
    <property type="component" value="Unassembled WGS sequence"/>
</dbReference>
<protein>
    <recommendedName>
        <fullName evidence="2">Atrophied bacterial Ig domain-containing protein</fullName>
    </recommendedName>
</protein>